<name>A0A1G8NEN5_9BACI</name>
<evidence type="ECO:0000256" key="3">
    <source>
        <dbReference type="ARBA" id="ARBA00022670"/>
    </source>
</evidence>
<dbReference type="GO" id="GO:0008955">
    <property type="term" value="F:peptidoglycan glycosyltransferase activity"/>
    <property type="evidence" value="ECO:0007669"/>
    <property type="project" value="UniProtKB-EC"/>
</dbReference>
<evidence type="ECO:0000256" key="7">
    <source>
        <dbReference type="ARBA" id="ARBA00022801"/>
    </source>
</evidence>
<dbReference type="GO" id="GO:0006508">
    <property type="term" value="P:proteolysis"/>
    <property type="evidence" value="ECO:0007669"/>
    <property type="project" value="UniProtKB-KW"/>
</dbReference>
<keyword evidence="5" id="KW-0808">Transferase</keyword>
<keyword evidence="3" id="KW-0645">Protease</keyword>
<dbReference type="Proteomes" id="UP000198853">
    <property type="component" value="Unassembled WGS sequence"/>
</dbReference>
<evidence type="ECO:0000256" key="8">
    <source>
        <dbReference type="ARBA" id="ARBA00022960"/>
    </source>
</evidence>
<dbReference type="OrthoDB" id="9766909at2"/>
<comment type="catalytic activity">
    <reaction evidence="15">
        <text>[GlcNAc-(1-&gt;4)-Mur2Ac(oyl-L-Ala-gamma-D-Glu-L-Lys-D-Ala-D-Ala)](n)-di-trans,octa-cis-undecaprenyl diphosphate + beta-D-GlcNAc-(1-&gt;4)-Mur2Ac(oyl-L-Ala-gamma-D-Glu-L-Lys-D-Ala-D-Ala)-di-trans,octa-cis-undecaprenyl diphosphate = [GlcNAc-(1-&gt;4)-Mur2Ac(oyl-L-Ala-gamma-D-Glu-L-Lys-D-Ala-D-Ala)](n+1)-di-trans,octa-cis-undecaprenyl diphosphate + di-trans,octa-cis-undecaprenyl diphosphate + H(+)</text>
        <dbReference type="Rhea" id="RHEA:23708"/>
        <dbReference type="Rhea" id="RHEA-COMP:9602"/>
        <dbReference type="Rhea" id="RHEA-COMP:9603"/>
        <dbReference type="ChEBI" id="CHEBI:15378"/>
        <dbReference type="ChEBI" id="CHEBI:58405"/>
        <dbReference type="ChEBI" id="CHEBI:60033"/>
        <dbReference type="ChEBI" id="CHEBI:78435"/>
        <dbReference type="EC" id="2.4.99.28"/>
    </reaction>
</comment>
<dbReference type="InterPro" id="IPR001460">
    <property type="entry name" value="PCN-bd_Tpept"/>
</dbReference>
<dbReference type="InterPro" id="IPR013783">
    <property type="entry name" value="Ig-like_fold"/>
</dbReference>
<dbReference type="SUPFAM" id="SSF53955">
    <property type="entry name" value="Lysozyme-like"/>
    <property type="match status" value="1"/>
</dbReference>
<dbReference type="GO" id="GO:0009002">
    <property type="term" value="F:serine-type D-Ala-D-Ala carboxypeptidase activity"/>
    <property type="evidence" value="ECO:0007669"/>
    <property type="project" value="UniProtKB-EC"/>
</dbReference>
<evidence type="ECO:0000256" key="1">
    <source>
        <dbReference type="ARBA" id="ARBA00022475"/>
    </source>
</evidence>
<evidence type="ECO:0000256" key="11">
    <source>
        <dbReference type="ARBA" id="ARBA00023136"/>
    </source>
</evidence>
<dbReference type="GO" id="GO:0008658">
    <property type="term" value="F:penicillin binding"/>
    <property type="evidence" value="ECO:0007669"/>
    <property type="project" value="InterPro"/>
</dbReference>
<comment type="catalytic activity">
    <reaction evidence="14">
        <text>Preferential cleavage: (Ac)2-L-Lys-D-Ala-|-D-Ala. Also transpeptidation of peptidyl-alanyl moieties that are N-acyl substituents of D-alanine.</text>
        <dbReference type="EC" id="3.4.16.4"/>
    </reaction>
</comment>
<evidence type="ECO:0000259" key="17">
    <source>
        <dbReference type="Pfam" id="PF00905"/>
    </source>
</evidence>
<dbReference type="SUPFAM" id="SSF56601">
    <property type="entry name" value="beta-lactamase/transpeptidase-like"/>
    <property type="match status" value="1"/>
</dbReference>
<dbReference type="Gene3D" id="3.40.710.10">
    <property type="entry name" value="DD-peptidase/beta-lactamase superfamily"/>
    <property type="match status" value="1"/>
</dbReference>
<keyword evidence="2" id="KW-0121">Carboxypeptidase</keyword>
<reference evidence="19 20" key="1">
    <citation type="submission" date="2016-10" db="EMBL/GenBank/DDBJ databases">
        <authorList>
            <person name="de Groot N.N."/>
        </authorList>
    </citation>
    <scope>NUCLEOTIDE SEQUENCE [LARGE SCALE GENOMIC DNA]</scope>
    <source>
        <strain evidence="19 20">DSM 21771</strain>
    </source>
</reference>
<evidence type="ECO:0000259" key="18">
    <source>
        <dbReference type="Pfam" id="PF00912"/>
    </source>
</evidence>
<dbReference type="InterPro" id="IPR012338">
    <property type="entry name" value="Beta-lactam/transpept-like"/>
</dbReference>
<dbReference type="Pfam" id="PF00905">
    <property type="entry name" value="Transpeptidase"/>
    <property type="match status" value="1"/>
</dbReference>
<dbReference type="GO" id="GO:0009252">
    <property type="term" value="P:peptidoglycan biosynthetic process"/>
    <property type="evidence" value="ECO:0007669"/>
    <property type="project" value="UniProtKB-KW"/>
</dbReference>
<feature type="domain" description="Penicillin-binding protein transpeptidase" evidence="17">
    <location>
        <begin position="406"/>
        <end position="643"/>
    </location>
</feature>
<dbReference type="EMBL" id="FNEN01000006">
    <property type="protein sequence ID" value="SDI78714.1"/>
    <property type="molecule type" value="Genomic_DNA"/>
</dbReference>
<keyword evidence="4" id="KW-0328">Glycosyltransferase</keyword>
<protein>
    <submittedName>
        <fullName evidence="19">Penicillin-binding protein</fullName>
    </submittedName>
</protein>
<keyword evidence="7" id="KW-0378">Hydrolase</keyword>
<gene>
    <name evidence="19" type="ORF">SAMN04488123_10647</name>
</gene>
<dbReference type="Gene3D" id="1.10.3810.10">
    <property type="entry name" value="Biosynthetic peptidoglycan transglycosylase-like"/>
    <property type="match status" value="1"/>
</dbReference>
<keyword evidence="10 16" id="KW-1133">Transmembrane helix</keyword>
<evidence type="ECO:0000256" key="4">
    <source>
        <dbReference type="ARBA" id="ARBA00022676"/>
    </source>
</evidence>
<dbReference type="InterPro" id="IPR050396">
    <property type="entry name" value="Glycosyltr_51/Transpeptidase"/>
</dbReference>
<keyword evidence="9" id="KW-0573">Peptidoglycan synthesis</keyword>
<feature type="domain" description="Glycosyl transferase family 51" evidence="18">
    <location>
        <begin position="99"/>
        <end position="277"/>
    </location>
</feature>
<organism evidence="19 20">
    <name type="scientific">Natribacillus halophilus</name>
    <dbReference type="NCBI Taxonomy" id="549003"/>
    <lineage>
        <taxon>Bacteria</taxon>
        <taxon>Bacillati</taxon>
        <taxon>Bacillota</taxon>
        <taxon>Bacilli</taxon>
        <taxon>Bacillales</taxon>
        <taxon>Bacillaceae</taxon>
        <taxon>Natribacillus</taxon>
    </lineage>
</organism>
<dbReference type="GO" id="GO:0071555">
    <property type="term" value="P:cell wall organization"/>
    <property type="evidence" value="ECO:0007669"/>
    <property type="project" value="UniProtKB-KW"/>
</dbReference>
<keyword evidence="1" id="KW-1003">Cell membrane</keyword>
<dbReference type="InterPro" id="IPR023346">
    <property type="entry name" value="Lysozyme-like_dom_sf"/>
</dbReference>
<dbReference type="GO" id="GO:0030288">
    <property type="term" value="C:outer membrane-bounded periplasmic space"/>
    <property type="evidence" value="ECO:0007669"/>
    <property type="project" value="TreeGrafter"/>
</dbReference>
<evidence type="ECO:0000256" key="14">
    <source>
        <dbReference type="ARBA" id="ARBA00034000"/>
    </source>
</evidence>
<evidence type="ECO:0000313" key="19">
    <source>
        <dbReference type="EMBL" id="SDI78714.1"/>
    </source>
</evidence>
<evidence type="ECO:0000313" key="20">
    <source>
        <dbReference type="Proteomes" id="UP000198853"/>
    </source>
</evidence>
<keyword evidence="12" id="KW-0511">Multifunctional enzyme</keyword>
<sequence length="878" mass="97754">MKRRLHQLNAWMERWAQTRLVRRLDMTGQVLWNLYLIIALTILIGLTFVGATGIGYFVSLAENAPTYSAEDMKTEIHDYEETSEIYFDNDTYLGELPSILHRREVPLDDVSDYVTQAMIATEDEYFYEHSGIVPKAIMRASFQEIAGTGRQTGGSTLTQQIVKNQLLSNEVSFDRKAREIMVALRLENYIEKEEILEAYLNIVPFGRDASGTQIAGIQTAAQGVFGVDASDLNLPQAAYLAGMPQNPFSYSPFNPDGNVRDNSAAGIKRMETVLSRMHENDMIDDETYEEALTYDIEQHLTDKSTGKRKSLDDYPYLTDETERRASLILRDVLLEENNVDVSTLDDETHANMLESYLEEAKNQLRLGGYRIHTTIDQNIYDAMNEAIDNDNLFGPDRGDKPEEIGASLIDNETGAVLGFVGGRDFERENLNHATQGHRSIGSTIKPLMPYGSALERGVVQPAYLLPDVPSTYSDGTKLTNYRDSYRGFMSVRDAIKDSQNVPAMKTFQQLDQEDAHADLLDMGFSLPDEHLYEATALGAIDATVEENTSAMSLFGNEGTRAESYMIERIETQNGEIIYEHEPEAVDVFSPETSYLAIDMLRDVLKSGTAQFLPAMMNDNGDWAGKTGTSDDYHDAWFIGLNPRVTLGVWIGYDQPQPIERQFNGHTYSQRVQGLWATMMNAAADANSGRIFSEDDFSAPDGVERETICGINGLLPSIKCHDAGLVSSDLFNEEHLPAEKDDSREERYVTISGVNYRAPEETPTEFTKDGLAVDTPFLEYIDLNESDGLLGDIILEQEPPVTADPPEAVSGVSASESTLSWAEHPDANIIGYRIYQSDGKQVASVTGHKSTTYQGIGEGENYYVTAVDTLGRESPLASQ</sequence>
<evidence type="ECO:0000256" key="5">
    <source>
        <dbReference type="ARBA" id="ARBA00022679"/>
    </source>
</evidence>
<keyword evidence="8" id="KW-0133">Cell shape</keyword>
<evidence type="ECO:0000256" key="6">
    <source>
        <dbReference type="ARBA" id="ARBA00022692"/>
    </source>
</evidence>
<proteinExistence type="predicted"/>
<evidence type="ECO:0000256" key="16">
    <source>
        <dbReference type="SAM" id="Phobius"/>
    </source>
</evidence>
<evidence type="ECO:0000256" key="12">
    <source>
        <dbReference type="ARBA" id="ARBA00023268"/>
    </source>
</evidence>
<feature type="transmembrane region" description="Helical" evidence="16">
    <location>
        <begin position="32"/>
        <end position="58"/>
    </location>
</feature>
<dbReference type="PANTHER" id="PTHR32282">
    <property type="entry name" value="BINDING PROTEIN TRANSPEPTIDASE, PUTATIVE-RELATED"/>
    <property type="match status" value="1"/>
</dbReference>
<evidence type="ECO:0000256" key="15">
    <source>
        <dbReference type="ARBA" id="ARBA00049902"/>
    </source>
</evidence>
<evidence type="ECO:0000256" key="9">
    <source>
        <dbReference type="ARBA" id="ARBA00022984"/>
    </source>
</evidence>
<accession>A0A1G8NEN5</accession>
<evidence type="ECO:0000256" key="13">
    <source>
        <dbReference type="ARBA" id="ARBA00023316"/>
    </source>
</evidence>
<dbReference type="InterPro" id="IPR036950">
    <property type="entry name" value="PBP_transglycosylase"/>
</dbReference>
<dbReference type="Gene3D" id="2.60.40.10">
    <property type="entry name" value="Immunoglobulins"/>
    <property type="match status" value="1"/>
</dbReference>
<evidence type="ECO:0000256" key="2">
    <source>
        <dbReference type="ARBA" id="ARBA00022645"/>
    </source>
</evidence>
<keyword evidence="20" id="KW-1185">Reference proteome</keyword>
<evidence type="ECO:0000256" key="10">
    <source>
        <dbReference type="ARBA" id="ARBA00022989"/>
    </source>
</evidence>
<dbReference type="AlphaFoldDB" id="A0A1G8NEN5"/>
<dbReference type="InterPro" id="IPR001264">
    <property type="entry name" value="Glyco_trans_51"/>
</dbReference>
<dbReference type="GO" id="GO:0008360">
    <property type="term" value="P:regulation of cell shape"/>
    <property type="evidence" value="ECO:0007669"/>
    <property type="project" value="UniProtKB-KW"/>
</dbReference>
<keyword evidence="13" id="KW-0961">Cell wall biogenesis/degradation</keyword>
<dbReference type="RefSeq" id="WP_090397994.1">
    <property type="nucleotide sequence ID" value="NZ_FNEN01000006.1"/>
</dbReference>
<keyword evidence="6 16" id="KW-0812">Transmembrane</keyword>
<keyword evidence="11 16" id="KW-0472">Membrane</keyword>
<dbReference type="Pfam" id="PF00912">
    <property type="entry name" value="Transgly"/>
    <property type="match status" value="1"/>
</dbReference>
<dbReference type="PANTHER" id="PTHR32282:SF32">
    <property type="entry name" value="PENICILLIN-BINDING PROTEIN 2A"/>
    <property type="match status" value="1"/>
</dbReference>